<protein>
    <submittedName>
        <fullName evidence="1">Uncharacterized protein</fullName>
    </submittedName>
</protein>
<dbReference type="EMBL" id="GBRH01239378">
    <property type="protein sequence ID" value="JAD58517.1"/>
    <property type="molecule type" value="Transcribed_RNA"/>
</dbReference>
<reference evidence="1" key="1">
    <citation type="submission" date="2014-09" db="EMBL/GenBank/DDBJ databases">
        <authorList>
            <person name="Magalhaes I.L.F."/>
            <person name="Oliveira U."/>
            <person name="Santos F.R."/>
            <person name="Vidigal T.H.D.A."/>
            <person name="Brescovit A.D."/>
            <person name="Santos A.J."/>
        </authorList>
    </citation>
    <scope>NUCLEOTIDE SEQUENCE</scope>
    <source>
        <tissue evidence="1">Shoot tissue taken approximately 20 cm above the soil surface</tissue>
    </source>
</reference>
<evidence type="ECO:0000313" key="1">
    <source>
        <dbReference type="EMBL" id="JAD58517.1"/>
    </source>
</evidence>
<proteinExistence type="predicted"/>
<dbReference type="AlphaFoldDB" id="A0A0A9BGV1"/>
<accession>A0A0A9BGV1</accession>
<organism evidence="1">
    <name type="scientific">Arundo donax</name>
    <name type="common">Giant reed</name>
    <name type="synonym">Donax arundinaceus</name>
    <dbReference type="NCBI Taxonomy" id="35708"/>
    <lineage>
        <taxon>Eukaryota</taxon>
        <taxon>Viridiplantae</taxon>
        <taxon>Streptophyta</taxon>
        <taxon>Embryophyta</taxon>
        <taxon>Tracheophyta</taxon>
        <taxon>Spermatophyta</taxon>
        <taxon>Magnoliopsida</taxon>
        <taxon>Liliopsida</taxon>
        <taxon>Poales</taxon>
        <taxon>Poaceae</taxon>
        <taxon>PACMAD clade</taxon>
        <taxon>Arundinoideae</taxon>
        <taxon>Arundineae</taxon>
        <taxon>Arundo</taxon>
    </lineage>
</organism>
<reference evidence="1" key="2">
    <citation type="journal article" date="2015" name="Data Brief">
        <title>Shoot transcriptome of the giant reed, Arundo donax.</title>
        <authorList>
            <person name="Barrero R.A."/>
            <person name="Guerrero F.D."/>
            <person name="Moolhuijzen P."/>
            <person name="Goolsby J.A."/>
            <person name="Tidwell J."/>
            <person name="Bellgard S.E."/>
            <person name="Bellgard M.I."/>
        </authorList>
    </citation>
    <scope>NUCLEOTIDE SEQUENCE</scope>
    <source>
        <tissue evidence="1">Shoot tissue taken approximately 20 cm above the soil surface</tissue>
    </source>
</reference>
<name>A0A0A9BGV1_ARUDO</name>
<sequence length="47" mass="5193">MGKLLLFPGFEHLGMRGAFVLFILRFGRFRVLCGAPAQMLLVPIDSG</sequence>